<organism evidence="11">
    <name type="scientific">Heliothis virescens</name>
    <name type="common">Tobacco budworm moth</name>
    <dbReference type="NCBI Taxonomy" id="7102"/>
    <lineage>
        <taxon>Eukaryota</taxon>
        <taxon>Metazoa</taxon>
        <taxon>Ecdysozoa</taxon>
        <taxon>Arthropoda</taxon>
        <taxon>Hexapoda</taxon>
        <taxon>Insecta</taxon>
        <taxon>Pterygota</taxon>
        <taxon>Neoptera</taxon>
        <taxon>Endopterygota</taxon>
        <taxon>Lepidoptera</taxon>
        <taxon>Glossata</taxon>
        <taxon>Ditrysia</taxon>
        <taxon>Noctuoidea</taxon>
        <taxon>Noctuidae</taxon>
        <taxon>Heliothinae</taxon>
        <taxon>Heliothis</taxon>
    </lineage>
</organism>
<dbReference type="GO" id="GO:0005549">
    <property type="term" value="F:odorant binding"/>
    <property type="evidence" value="ECO:0007669"/>
    <property type="project" value="InterPro"/>
</dbReference>
<comment type="caution">
    <text evidence="11">The sequence shown here is derived from an EMBL/GenBank/DDBJ whole genome shotgun (WGS) entry which is preliminary data.</text>
</comment>
<reference evidence="11" key="1">
    <citation type="submission" date="2017-09" db="EMBL/GenBank/DDBJ databases">
        <title>Contemporary evolution of a Lepidopteran species, Heliothis virescens, in response to modern agricultural practices.</title>
        <authorList>
            <person name="Fritz M.L."/>
            <person name="Deyonke A.M."/>
            <person name="Papanicolaou A."/>
            <person name="Micinski S."/>
            <person name="Westbrook J."/>
            <person name="Gould F."/>
        </authorList>
    </citation>
    <scope>NUCLEOTIDE SEQUENCE [LARGE SCALE GENOMIC DNA]</scope>
    <source>
        <strain evidence="11">HvINT-</strain>
        <tissue evidence="11">Whole body</tissue>
    </source>
</reference>
<evidence type="ECO:0008006" key="12">
    <source>
        <dbReference type="Google" id="ProtNLM"/>
    </source>
</evidence>
<evidence type="ECO:0000256" key="2">
    <source>
        <dbReference type="ARBA" id="ARBA00022475"/>
    </source>
</evidence>
<dbReference type="GO" id="GO:0007165">
    <property type="term" value="P:signal transduction"/>
    <property type="evidence" value="ECO:0007669"/>
    <property type="project" value="UniProtKB-KW"/>
</dbReference>
<keyword evidence="6 10" id="KW-1133">Transmembrane helix</keyword>
<dbReference type="STRING" id="7102.A0A2A4IRZ5"/>
<feature type="transmembrane region" description="Helical" evidence="10">
    <location>
        <begin position="235"/>
        <end position="257"/>
    </location>
</feature>
<evidence type="ECO:0000256" key="10">
    <source>
        <dbReference type="SAM" id="Phobius"/>
    </source>
</evidence>
<feature type="transmembrane region" description="Helical" evidence="10">
    <location>
        <begin position="314"/>
        <end position="335"/>
    </location>
</feature>
<dbReference type="PANTHER" id="PTHR21137">
    <property type="entry name" value="ODORANT RECEPTOR"/>
    <property type="match status" value="1"/>
</dbReference>
<dbReference type="PANTHER" id="PTHR21137:SF35">
    <property type="entry name" value="ODORANT RECEPTOR 19A-RELATED"/>
    <property type="match status" value="1"/>
</dbReference>
<keyword evidence="9" id="KW-0807">Transducer</keyword>
<keyword evidence="7 10" id="KW-0472">Membrane</keyword>
<dbReference type="GO" id="GO:0004984">
    <property type="term" value="F:olfactory receptor activity"/>
    <property type="evidence" value="ECO:0007669"/>
    <property type="project" value="InterPro"/>
</dbReference>
<proteinExistence type="predicted"/>
<evidence type="ECO:0000256" key="7">
    <source>
        <dbReference type="ARBA" id="ARBA00023136"/>
    </source>
</evidence>
<feature type="transmembrane region" description="Helical" evidence="10">
    <location>
        <begin position="475"/>
        <end position="498"/>
    </location>
</feature>
<dbReference type="Pfam" id="PF02949">
    <property type="entry name" value="7tm_6"/>
    <property type="match status" value="1"/>
</dbReference>
<keyword evidence="2" id="KW-1003">Cell membrane</keyword>
<evidence type="ECO:0000256" key="1">
    <source>
        <dbReference type="ARBA" id="ARBA00004651"/>
    </source>
</evidence>
<feature type="transmembrane region" description="Helical" evidence="10">
    <location>
        <begin position="448"/>
        <end position="469"/>
    </location>
</feature>
<dbReference type="AlphaFoldDB" id="A0A2A4IRZ5"/>
<evidence type="ECO:0000256" key="6">
    <source>
        <dbReference type="ARBA" id="ARBA00022989"/>
    </source>
</evidence>
<evidence type="ECO:0000256" key="4">
    <source>
        <dbReference type="ARBA" id="ARBA00022692"/>
    </source>
</evidence>
<feature type="transmembrane region" description="Helical" evidence="10">
    <location>
        <begin position="115"/>
        <end position="137"/>
    </location>
</feature>
<feature type="transmembrane region" description="Helical" evidence="10">
    <location>
        <begin position="74"/>
        <end position="95"/>
    </location>
</feature>
<keyword evidence="3" id="KW-0716">Sensory transduction</keyword>
<keyword evidence="8" id="KW-0675">Receptor</keyword>
<feature type="transmembrane region" description="Helical" evidence="10">
    <location>
        <begin position="355"/>
        <end position="377"/>
    </location>
</feature>
<evidence type="ECO:0000256" key="5">
    <source>
        <dbReference type="ARBA" id="ARBA00022725"/>
    </source>
</evidence>
<comment type="subcellular location">
    <subcellularLocation>
        <location evidence="1">Cell membrane</location>
        <topology evidence="1">Multi-pass membrane protein</topology>
    </subcellularLocation>
</comment>
<keyword evidence="5" id="KW-0552">Olfaction</keyword>
<dbReference type="EMBL" id="NWSH01007896">
    <property type="protein sequence ID" value="PCG62767.1"/>
    <property type="molecule type" value="Genomic_DNA"/>
</dbReference>
<evidence type="ECO:0000256" key="3">
    <source>
        <dbReference type="ARBA" id="ARBA00022606"/>
    </source>
</evidence>
<evidence type="ECO:0000256" key="8">
    <source>
        <dbReference type="ARBA" id="ARBA00023170"/>
    </source>
</evidence>
<protein>
    <recommendedName>
        <fullName evidence="12">Odorant receptor</fullName>
    </recommendedName>
</protein>
<feature type="transmembrane region" description="Helical" evidence="10">
    <location>
        <begin position="208"/>
        <end position="229"/>
    </location>
</feature>
<name>A0A2A4IRZ5_HELVI</name>
<evidence type="ECO:0000313" key="11">
    <source>
        <dbReference type="EMBL" id="PCG62767.1"/>
    </source>
</evidence>
<sequence>MIYIVQVWGDLDAVSQASYLLFTQACLCLKVTIFQINIDMLKELLRLMDGETFKPGNDVHEKILKLQAARIKRLLLAFMVSSQITCGLWAMKPLFDDADRKFPFDMWMPVSPEKAVQYYIGYAFQLGTICISAYMYFGVDSVVFSSVIFGCAQIDIIKEKIMSITSIDRKRGTKEALSQNYDKLVDCIKHHQAIVQFTELVENAYHPYLLFQLVGSVGIICMSALRILVVDWRSMQFFSILTYVSVMISQLFVCCWCGHELTATACLCLKVTIFQINIDMLKELLRLMDGETFKPGNDVHEKILKLQAARIKRLLLAFMVSSQITCGLWAMKPLFDDADRKFPFDMWMPVSPEKAVQYYIGYAFQLGTICISAYMYFGVDSVVFSSVIFGCAQIDIIKEKIMSITSIDRKRGTKEALSQNYDKLVDCIKHHQAIVQFTELVENAYHPYLLFQLVGSVGIICMSALRILVVDWRSMQFFSILTYVSVMISQLFVCCWCGHELTATSEDLHTVLYKCIWYEQDVKFKRELCFAMMRISRPLVLRAGHYIILSRQTFVAILRMSYSYFAVLNQTT</sequence>
<gene>
    <name evidence="11" type="ORF">B5V51_13705</name>
</gene>
<keyword evidence="4 10" id="KW-0812">Transmembrane</keyword>
<evidence type="ECO:0000256" key="9">
    <source>
        <dbReference type="ARBA" id="ARBA00023224"/>
    </source>
</evidence>
<accession>A0A2A4IRZ5</accession>
<dbReference type="GO" id="GO:0005886">
    <property type="term" value="C:plasma membrane"/>
    <property type="evidence" value="ECO:0007669"/>
    <property type="project" value="UniProtKB-SubCell"/>
</dbReference>
<dbReference type="InterPro" id="IPR004117">
    <property type="entry name" value="7tm6_olfct_rcpt"/>
</dbReference>